<dbReference type="AlphaFoldDB" id="Q2T650"/>
<evidence type="ECO:0000313" key="2">
    <source>
        <dbReference type="Proteomes" id="UP000001930"/>
    </source>
</evidence>
<proteinExistence type="predicted"/>
<dbReference type="KEGG" id="bte:BTH_II1153"/>
<dbReference type="Proteomes" id="UP000001930">
    <property type="component" value="Chromosome II"/>
</dbReference>
<dbReference type="EMBL" id="CP000085">
    <property type="protein sequence ID" value="ABC34443.1"/>
    <property type="molecule type" value="Genomic_DNA"/>
</dbReference>
<organism evidence="1 2">
    <name type="scientific">Burkholderia thailandensis (strain ATCC 700388 / DSM 13276 / CCUG 48851 / CIP 106301 / E264)</name>
    <dbReference type="NCBI Taxonomy" id="271848"/>
    <lineage>
        <taxon>Bacteria</taxon>
        <taxon>Pseudomonadati</taxon>
        <taxon>Pseudomonadota</taxon>
        <taxon>Betaproteobacteria</taxon>
        <taxon>Burkholderiales</taxon>
        <taxon>Burkholderiaceae</taxon>
        <taxon>Burkholderia</taxon>
        <taxon>pseudomallei group</taxon>
    </lineage>
</organism>
<sequence>MRVGHGAPSVHRACACVRLRPRGRRDVHPARAAGRRLARCCACGATAHRRRFDGKGRLPSMPKRRDRHVLAGRIAWMKRIDERSPC</sequence>
<keyword evidence="2" id="KW-1185">Reference proteome</keyword>
<evidence type="ECO:0000313" key="1">
    <source>
        <dbReference type="EMBL" id="ABC34443.1"/>
    </source>
</evidence>
<dbReference type="HOGENOM" id="CLU_2491952_0_0_4"/>
<gene>
    <name evidence="1" type="ordered locus">BTH_II1153</name>
</gene>
<name>Q2T650_BURTA</name>
<accession>Q2T650</accession>
<reference evidence="1 2" key="1">
    <citation type="journal article" date="2005" name="BMC Genomics">
        <title>Bacterial genome adaptation to niches: divergence of the potential virulence genes in three Burkholderia species of different survival strategies.</title>
        <authorList>
            <person name="Kim H.S."/>
            <person name="Schell M.A."/>
            <person name="Yu Y."/>
            <person name="Ulrich R.L."/>
            <person name="Sarria S.H."/>
            <person name="Nierman W.C."/>
            <person name="DeShazer D."/>
        </authorList>
    </citation>
    <scope>NUCLEOTIDE SEQUENCE [LARGE SCALE GENOMIC DNA]</scope>
    <source>
        <strain evidence="2">ATCC 700388 / DSM 13276 / CCUG 48851 / CIP 106301 / E264</strain>
    </source>
</reference>
<protein>
    <submittedName>
        <fullName evidence="1">Uncharacterized protein</fullName>
    </submittedName>
</protein>